<comment type="subunit">
    <text evidence="10">Homodimer. Component of the gamma-secretase complex, a complex composed of a presenilin homodimer, nicastrin, aph1 and pen2.</text>
</comment>
<dbReference type="EMBL" id="MCOG01000033">
    <property type="protein sequence ID" value="ORY73533.1"/>
    <property type="molecule type" value="Genomic_DNA"/>
</dbReference>
<evidence type="ECO:0000256" key="12">
    <source>
        <dbReference type="SAM" id="MobiDB-lite"/>
    </source>
</evidence>
<dbReference type="SMART" id="SM00730">
    <property type="entry name" value="PSN"/>
    <property type="match status" value="1"/>
</dbReference>
<dbReference type="GO" id="GO:0005789">
    <property type="term" value="C:endoplasmic reticulum membrane"/>
    <property type="evidence" value="ECO:0007669"/>
    <property type="project" value="UniProtKB-SubCell"/>
</dbReference>
<sequence>MSSQRPNSNINYEALKQSSSQEIQEIDEENIKDTTEQNKVSSSSHASHTEHRNYRPLTNQDSNSEVTPTSSSTNNINNKNNQLASTSTTKPEDPKLKQELDEYIAKQKELLSNPIEDLNQEEYTKVLNEYRSLLNLYKQKIIEPEQKKTLNERHQQLVRFQYQHLNPEQQQQYLAQQRENAKIKKQKEAEKKKKEIYDNLRYYAKEISSIIRPVILCICLSILWVKLTIEVDTTLITSTDINIISGGGSDSVDETNGSGFNYKQILNSLMNAGLIIGNIVLATFIILFLFKFNCTKVLYGLFILTVFMLIGIFGYNLLSILIFTYNIPVDWITLIIFMFNLSIVGVIVIFWKGPPKVQQGYLILMSSLMAFSLTNLADWTTWILLALLACWDLIAVLCPFGPLKMLVEHSDSNKQMIPQALIYSTMVWMMAQDVRIKVNDGKYELHELTHIPSSQFDEGEASSMCSTKELIESKQKIKGKMEEESSCKIEINDDTKSDISNKNNQMNKSNESNKKEDEDAIEQQNPTNKSNNTSPQNSHQTKSSNRRNSNYEQSNNNDANTRNNNDGNDDDDDEEEGLKLGLGDFVFYSVLIARAAMHDWITTFSCAIAVLTGLTLTIFLLSIYQKALPALPISIVLGIIFYIFSSSMLGSLMKFLTRVPEVEGNIKTYSGLKLKIDNGCGFVYL</sequence>
<keyword evidence="8 11" id="KW-0472">Membrane</keyword>
<feature type="compositionally biased region" description="Acidic residues" evidence="12">
    <location>
        <begin position="567"/>
        <end position="576"/>
    </location>
</feature>
<feature type="transmembrane region" description="Helical" evidence="11">
    <location>
        <begin position="600"/>
        <end position="624"/>
    </location>
</feature>
<feature type="compositionally biased region" description="Polar residues" evidence="12">
    <location>
        <begin position="56"/>
        <end position="66"/>
    </location>
</feature>
<dbReference type="GO" id="GO:0000139">
    <property type="term" value="C:Golgi membrane"/>
    <property type="evidence" value="ECO:0007669"/>
    <property type="project" value="UniProtKB-SubCell"/>
</dbReference>
<dbReference type="Pfam" id="PF01080">
    <property type="entry name" value="Presenilin"/>
    <property type="match status" value="1"/>
</dbReference>
<dbReference type="EC" id="3.4.23.-" evidence="11"/>
<comment type="similarity">
    <text evidence="1 11">Belongs to the peptidase A22A family.</text>
</comment>
<name>A0A1Y2EPM0_9FUNG</name>
<feature type="compositionally biased region" description="Basic and acidic residues" evidence="12">
    <location>
        <begin position="474"/>
        <end position="499"/>
    </location>
</feature>
<dbReference type="STRING" id="1754190.A0A1Y2EPM0"/>
<keyword evidence="4 11" id="KW-0256">Endoplasmic reticulum</keyword>
<keyword evidence="7 11" id="KW-0333">Golgi apparatus</keyword>
<feature type="compositionally biased region" description="Polar residues" evidence="12">
    <location>
        <begin position="1"/>
        <end position="11"/>
    </location>
</feature>
<evidence type="ECO:0000256" key="11">
    <source>
        <dbReference type="RuleBase" id="RU361148"/>
    </source>
</evidence>
<protein>
    <recommendedName>
        <fullName evidence="11">Presenilin</fullName>
        <ecNumber evidence="11">3.4.23.-</ecNumber>
    </recommendedName>
</protein>
<dbReference type="OrthoDB" id="432970at2759"/>
<feature type="compositionally biased region" description="Low complexity" evidence="12">
    <location>
        <begin position="555"/>
        <end position="566"/>
    </location>
</feature>
<keyword evidence="3 11" id="KW-0378">Hydrolase</keyword>
<dbReference type="GO" id="GO:0016485">
    <property type="term" value="P:protein processing"/>
    <property type="evidence" value="ECO:0007669"/>
    <property type="project" value="InterPro"/>
</dbReference>
<feature type="transmembrane region" description="Helical" evidence="11">
    <location>
        <begin position="269"/>
        <end position="290"/>
    </location>
</feature>
<feature type="transmembrane region" description="Helical" evidence="11">
    <location>
        <begin position="297"/>
        <end position="325"/>
    </location>
</feature>
<dbReference type="GO" id="GO:0070765">
    <property type="term" value="C:gamma-secretase complex"/>
    <property type="evidence" value="ECO:0007669"/>
    <property type="project" value="UniProtKB-ARBA"/>
</dbReference>
<feature type="transmembrane region" description="Helical" evidence="11">
    <location>
        <begin position="331"/>
        <end position="351"/>
    </location>
</feature>
<feature type="transmembrane region" description="Helical" evidence="11">
    <location>
        <begin position="210"/>
        <end position="229"/>
    </location>
</feature>
<accession>A0A1Y2EPM0</accession>
<evidence type="ECO:0000256" key="9">
    <source>
        <dbReference type="ARBA" id="ARBA00053367"/>
    </source>
</evidence>
<evidence type="ECO:0000313" key="14">
    <source>
        <dbReference type="Proteomes" id="UP000193920"/>
    </source>
</evidence>
<feature type="compositionally biased region" description="Low complexity" evidence="12">
    <location>
        <begin position="67"/>
        <end position="81"/>
    </location>
</feature>
<dbReference type="AlphaFoldDB" id="A0A1Y2EPM0"/>
<reference evidence="13 14" key="1">
    <citation type="submission" date="2016-08" db="EMBL/GenBank/DDBJ databases">
        <title>A Parts List for Fungal Cellulosomes Revealed by Comparative Genomics.</title>
        <authorList>
            <consortium name="DOE Joint Genome Institute"/>
            <person name="Haitjema C.H."/>
            <person name="Gilmore S.P."/>
            <person name="Henske J.K."/>
            <person name="Solomon K.V."/>
            <person name="De Groot R."/>
            <person name="Kuo A."/>
            <person name="Mondo S.J."/>
            <person name="Salamov A.A."/>
            <person name="Labutti K."/>
            <person name="Zhao Z."/>
            <person name="Chiniquy J."/>
            <person name="Barry K."/>
            <person name="Brewer H.M."/>
            <person name="Purvine S.O."/>
            <person name="Wright A.T."/>
            <person name="Boxma B."/>
            <person name="Van Alen T."/>
            <person name="Hackstein J.H."/>
            <person name="Baker S.E."/>
            <person name="Grigoriev I.V."/>
            <person name="O'Malley M.A."/>
        </authorList>
    </citation>
    <scope>NUCLEOTIDE SEQUENCE [LARGE SCALE GENOMIC DNA]</scope>
    <source>
        <strain evidence="13 14">G1</strain>
    </source>
</reference>
<keyword evidence="14" id="KW-1185">Reference proteome</keyword>
<feature type="transmembrane region" description="Helical" evidence="11">
    <location>
        <begin position="630"/>
        <end position="649"/>
    </location>
</feature>
<dbReference type="PRINTS" id="PR01072">
    <property type="entry name" value="PRESENILIN"/>
</dbReference>
<evidence type="ECO:0000256" key="4">
    <source>
        <dbReference type="ARBA" id="ARBA00022824"/>
    </source>
</evidence>
<feature type="region of interest" description="Disordered" evidence="12">
    <location>
        <begin position="1"/>
        <end position="95"/>
    </location>
</feature>
<feature type="transmembrane region" description="Helical" evidence="11">
    <location>
        <begin position="360"/>
        <end position="377"/>
    </location>
</feature>
<evidence type="ECO:0000256" key="10">
    <source>
        <dbReference type="ARBA" id="ARBA00066080"/>
    </source>
</evidence>
<proteinExistence type="inferred from homology"/>
<keyword evidence="5 11" id="KW-0914">Notch signaling pathway</keyword>
<keyword evidence="2 11" id="KW-0812">Transmembrane</keyword>
<comment type="function">
    <text evidence="11">Probable subunit of the gamma-secretase complex, an endoprotease complex that catalyzes the intramembrane cleavage of integral membrane proteins such as Notch receptors.</text>
</comment>
<evidence type="ECO:0000256" key="7">
    <source>
        <dbReference type="ARBA" id="ARBA00023034"/>
    </source>
</evidence>
<dbReference type="InterPro" id="IPR006639">
    <property type="entry name" value="Preselin/SPP"/>
</dbReference>
<dbReference type="Gene3D" id="1.10.472.100">
    <property type="entry name" value="Presenilin"/>
    <property type="match status" value="1"/>
</dbReference>
<feature type="region of interest" description="Disordered" evidence="12">
    <location>
        <begin position="474"/>
        <end position="576"/>
    </location>
</feature>
<comment type="caution">
    <text evidence="13">The sequence shown here is derived from an EMBL/GenBank/DDBJ whole genome shotgun (WGS) entry which is preliminary data.</text>
</comment>
<feature type="compositionally biased region" description="Polar residues" evidence="12">
    <location>
        <begin position="500"/>
        <end position="510"/>
    </location>
</feature>
<evidence type="ECO:0000313" key="13">
    <source>
        <dbReference type="EMBL" id="ORY73533.1"/>
    </source>
</evidence>
<organism evidence="13 14">
    <name type="scientific">Neocallimastix californiae</name>
    <dbReference type="NCBI Taxonomy" id="1754190"/>
    <lineage>
        <taxon>Eukaryota</taxon>
        <taxon>Fungi</taxon>
        <taxon>Fungi incertae sedis</taxon>
        <taxon>Chytridiomycota</taxon>
        <taxon>Chytridiomycota incertae sedis</taxon>
        <taxon>Neocallimastigomycetes</taxon>
        <taxon>Neocallimastigales</taxon>
        <taxon>Neocallimastigaceae</taxon>
        <taxon>Neocallimastix</taxon>
    </lineage>
</organism>
<feature type="compositionally biased region" description="Polar residues" evidence="12">
    <location>
        <begin position="37"/>
        <end position="46"/>
    </location>
</feature>
<keyword evidence="11" id="KW-0645">Protease</keyword>
<evidence type="ECO:0000256" key="6">
    <source>
        <dbReference type="ARBA" id="ARBA00022989"/>
    </source>
</evidence>
<comment type="subcellular location">
    <subcellularLocation>
        <location evidence="11">Endoplasmic reticulum membrane</location>
        <topology evidence="11">Multi-pass membrane protein</topology>
    </subcellularLocation>
    <subcellularLocation>
        <location evidence="11">Golgi apparatus membrane</location>
        <topology evidence="11">Multi-pass membrane protein</topology>
    </subcellularLocation>
</comment>
<evidence type="ECO:0000256" key="5">
    <source>
        <dbReference type="ARBA" id="ARBA00022976"/>
    </source>
</evidence>
<dbReference type="InterPro" id="IPR001108">
    <property type="entry name" value="Peptidase_A22A"/>
</dbReference>
<comment type="domain">
    <text evidence="11">The PAL motif is required for normal active site conformation.</text>
</comment>
<evidence type="ECO:0000256" key="3">
    <source>
        <dbReference type="ARBA" id="ARBA00022801"/>
    </source>
</evidence>
<dbReference type="GO" id="GO:0006509">
    <property type="term" value="P:membrane protein ectodomain proteolysis"/>
    <property type="evidence" value="ECO:0007669"/>
    <property type="project" value="TreeGrafter"/>
</dbReference>
<evidence type="ECO:0000256" key="1">
    <source>
        <dbReference type="ARBA" id="ARBA00008604"/>
    </source>
</evidence>
<evidence type="ECO:0000256" key="8">
    <source>
        <dbReference type="ARBA" id="ARBA00023136"/>
    </source>
</evidence>
<dbReference type="PANTHER" id="PTHR10202">
    <property type="entry name" value="PRESENILIN"/>
    <property type="match status" value="1"/>
</dbReference>
<gene>
    <name evidence="13" type="ORF">LY90DRAFT_666623</name>
</gene>
<dbReference type="InterPro" id="IPR042524">
    <property type="entry name" value="Presenilin_C"/>
</dbReference>
<comment type="function">
    <text evidence="9">Probable catalytic subunit of the gamma-secretase complex, an endoprotease complex that catalyzes the intramembrane cleavage of integral membrane proteins such as Notch receptors. Requires the other members of the gamma-secretase complex to have a protease activity.</text>
</comment>
<feature type="compositionally biased region" description="Polar residues" evidence="12">
    <location>
        <begin position="522"/>
        <end position="554"/>
    </location>
</feature>
<dbReference type="Proteomes" id="UP000193920">
    <property type="component" value="Unassembled WGS sequence"/>
</dbReference>
<keyword evidence="6 11" id="KW-1133">Transmembrane helix</keyword>
<evidence type="ECO:0000256" key="2">
    <source>
        <dbReference type="ARBA" id="ARBA00022692"/>
    </source>
</evidence>
<dbReference type="GO" id="GO:0042500">
    <property type="term" value="F:aspartic endopeptidase activity, intramembrane cleaving"/>
    <property type="evidence" value="ECO:0007669"/>
    <property type="project" value="InterPro"/>
</dbReference>
<feature type="transmembrane region" description="Helical" evidence="11">
    <location>
        <begin position="383"/>
        <end position="407"/>
    </location>
</feature>
<dbReference type="PANTHER" id="PTHR10202:SF13">
    <property type="entry name" value="PRESENILIN HOMOLOG"/>
    <property type="match status" value="1"/>
</dbReference>
<dbReference type="FunFam" id="1.10.472.100:FF:000003">
    <property type="entry name" value="Presenilin"/>
    <property type="match status" value="1"/>
</dbReference>
<dbReference type="GO" id="GO:0044351">
    <property type="term" value="P:macropinocytosis"/>
    <property type="evidence" value="ECO:0007669"/>
    <property type="project" value="UniProtKB-ARBA"/>
</dbReference>